<protein>
    <recommendedName>
        <fullName evidence="3">Transposase</fullName>
    </recommendedName>
</protein>
<organism evidence="1 2">
    <name type="scientific">Nocardia aurea</name>
    <dbReference type="NCBI Taxonomy" id="2144174"/>
    <lineage>
        <taxon>Bacteria</taxon>
        <taxon>Bacillati</taxon>
        <taxon>Actinomycetota</taxon>
        <taxon>Actinomycetes</taxon>
        <taxon>Mycobacteriales</taxon>
        <taxon>Nocardiaceae</taxon>
        <taxon>Nocardia</taxon>
    </lineage>
</organism>
<name>A0ABV3FPX4_9NOCA</name>
<dbReference type="EMBL" id="JBFAKC010000003">
    <property type="protein sequence ID" value="MEV0707475.1"/>
    <property type="molecule type" value="Genomic_DNA"/>
</dbReference>
<gene>
    <name evidence="1" type="ORF">AB0I48_07940</name>
</gene>
<evidence type="ECO:0000313" key="2">
    <source>
        <dbReference type="Proteomes" id="UP001551695"/>
    </source>
</evidence>
<sequence>MYNNETGIVVGLRHDDDTEGIVRECVGIARQASRDCLLAGRVICGLP</sequence>
<dbReference type="RefSeq" id="WP_357781313.1">
    <property type="nucleotide sequence ID" value="NZ_JBFAKC010000003.1"/>
</dbReference>
<dbReference type="Proteomes" id="UP001551695">
    <property type="component" value="Unassembled WGS sequence"/>
</dbReference>
<evidence type="ECO:0000313" key="1">
    <source>
        <dbReference type="EMBL" id="MEV0707475.1"/>
    </source>
</evidence>
<comment type="caution">
    <text evidence="1">The sequence shown here is derived from an EMBL/GenBank/DDBJ whole genome shotgun (WGS) entry which is preliminary data.</text>
</comment>
<keyword evidence="2" id="KW-1185">Reference proteome</keyword>
<evidence type="ECO:0008006" key="3">
    <source>
        <dbReference type="Google" id="ProtNLM"/>
    </source>
</evidence>
<proteinExistence type="predicted"/>
<accession>A0ABV3FPX4</accession>
<reference evidence="1 2" key="1">
    <citation type="submission" date="2024-06" db="EMBL/GenBank/DDBJ databases">
        <title>The Natural Products Discovery Center: Release of the First 8490 Sequenced Strains for Exploring Actinobacteria Biosynthetic Diversity.</title>
        <authorList>
            <person name="Kalkreuter E."/>
            <person name="Kautsar S.A."/>
            <person name="Yang D."/>
            <person name="Bader C.D."/>
            <person name="Teijaro C.N."/>
            <person name="Fluegel L."/>
            <person name="Davis C.M."/>
            <person name="Simpson J.R."/>
            <person name="Lauterbach L."/>
            <person name="Steele A.D."/>
            <person name="Gui C."/>
            <person name="Meng S."/>
            <person name="Li G."/>
            <person name="Viehrig K."/>
            <person name="Ye F."/>
            <person name="Su P."/>
            <person name="Kiefer A.F."/>
            <person name="Nichols A."/>
            <person name="Cepeda A.J."/>
            <person name="Yan W."/>
            <person name="Fan B."/>
            <person name="Jiang Y."/>
            <person name="Adhikari A."/>
            <person name="Zheng C.-J."/>
            <person name="Schuster L."/>
            <person name="Cowan T.M."/>
            <person name="Smanski M.J."/>
            <person name="Chevrette M.G."/>
            <person name="De Carvalho L.P.S."/>
            <person name="Shen B."/>
        </authorList>
    </citation>
    <scope>NUCLEOTIDE SEQUENCE [LARGE SCALE GENOMIC DNA]</scope>
    <source>
        <strain evidence="1 2">NPDC050403</strain>
    </source>
</reference>